<reference evidence="1" key="1">
    <citation type="submission" date="2020-10" db="EMBL/GenBank/DDBJ databases">
        <title>Connecting structure to function with the recovery of over 1000 high-quality activated sludge metagenome-assembled genomes encoding full-length rRNA genes using long-read sequencing.</title>
        <authorList>
            <person name="Singleton C.M."/>
            <person name="Petriglieri F."/>
            <person name="Kristensen J.M."/>
            <person name="Kirkegaard R.H."/>
            <person name="Michaelsen T.Y."/>
            <person name="Andersen M.H."/>
            <person name="Karst S.M."/>
            <person name="Dueholm M.S."/>
            <person name="Nielsen P.H."/>
            <person name="Albertsen M."/>
        </authorList>
    </citation>
    <scope>NUCLEOTIDE SEQUENCE</scope>
    <source>
        <strain evidence="1">Bjer_18-Q3-R1-45_BAT3C.347</strain>
    </source>
</reference>
<evidence type="ECO:0000313" key="2">
    <source>
        <dbReference type="Proteomes" id="UP000807785"/>
    </source>
</evidence>
<accession>A0A9D7E1P3</accession>
<comment type="caution">
    <text evidence="1">The sequence shown here is derived from an EMBL/GenBank/DDBJ whole genome shotgun (WGS) entry which is preliminary data.</text>
</comment>
<protein>
    <submittedName>
        <fullName evidence="1">Uncharacterized protein</fullName>
    </submittedName>
</protein>
<name>A0A9D7E1P3_9PROT</name>
<gene>
    <name evidence="1" type="ORF">IPH26_03460</name>
</gene>
<dbReference type="EMBL" id="JADJEV010000001">
    <property type="protein sequence ID" value="MBK6972042.1"/>
    <property type="molecule type" value="Genomic_DNA"/>
</dbReference>
<evidence type="ECO:0000313" key="1">
    <source>
        <dbReference type="EMBL" id="MBK6972042.1"/>
    </source>
</evidence>
<dbReference type="Proteomes" id="UP000807785">
    <property type="component" value="Unassembled WGS sequence"/>
</dbReference>
<sequence>MIEATRSEPDRVRAMVERGSLSGQDKIGLRVGKVLNKYKVAKHFG</sequence>
<dbReference type="AlphaFoldDB" id="A0A9D7E1P3"/>
<organism evidence="1 2">
    <name type="scientific">Candidatus Methylophosphatis roskildensis</name>
    <dbReference type="NCBI Taxonomy" id="2899263"/>
    <lineage>
        <taxon>Bacteria</taxon>
        <taxon>Pseudomonadati</taxon>
        <taxon>Pseudomonadota</taxon>
        <taxon>Betaproteobacteria</taxon>
        <taxon>Nitrosomonadales</taxon>
        <taxon>Sterolibacteriaceae</taxon>
        <taxon>Candidatus Methylophosphatis</taxon>
    </lineage>
</organism>
<proteinExistence type="predicted"/>